<feature type="domain" description="DUF6830" evidence="1">
    <location>
        <begin position="1"/>
        <end position="139"/>
    </location>
</feature>
<proteinExistence type="predicted"/>
<protein>
    <recommendedName>
        <fullName evidence="1">DUF6830 domain-containing protein</fullName>
    </recommendedName>
</protein>
<dbReference type="Proteomes" id="UP000054018">
    <property type="component" value="Unassembled WGS sequence"/>
</dbReference>
<dbReference type="HOGENOM" id="CLU_006344_9_3_1"/>
<feature type="non-terminal residue" evidence="2">
    <location>
        <position position="1"/>
    </location>
</feature>
<evidence type="ECO:0000313" key="3">
    <source>
        <dbReference type="Proteomes" id="UP000054018"/>
    </source>
</evidence>
<sequence>RPPCTFITGSTAVHLNYDPSLKRVPIDTVMEQFGLPDLCGTLGNYLNHEGNVAQNFHTFGGQRRSLPDVYLPFKELDVWYKVHLQQKTYHDSSETAPMFTVHTHPPDRLLKYGWYNAAIMNIDDCWQWPSSRLQGHAMVHIRLIMCPSMPRGSNGINHFSNHFLMYTQHFDIVPQGNSLVERTTGLHVLKRVTHASGSDLGEVFPLDQLRSYTHIVPCFGQKVDNCLTSNNCICSSQSFFLNKYVDKHFFYIIS</sequence>
<organism evidence="2 3">
    <name type="scientific">Pisolithus microcarpus 441</name>
    <dbReference type="NCBI Taxonomy" id="765257"/>
    <lineage>
        <taxon>Eukaryota</taxon>
        <taxon>Fungi</taxon>
        <taxon>Dikarya</taxon>
        <taxon>Basidiomycota</taxon>
        <taxon>Agaricomycotina</taxon>
        <taxon>Agaricomycetes</taxon>
        <taxon>Agaricomycetidae</taxon>
        <taxon>Boletales</taxon>
        <taxon>Sclerodermatineae</taxon>
        <taxon>Pisolithaceae</taxon>
        <taxon>Pisolithus</taxon>
    </lineage>
</organism>
<keyword evidence="3" id="KW-1185">Reference proteome</keyword>
<evidence type="ECO:0000259" key="1">
    <source>
        <dbReference type="Pfam" id="PF20722"/>
    </source>
</evidence>
<dbReference type="EMBL" id="KN833708">
    <property type="protein sequence ID" value="KIK25443.1"/>
    <property type="molecule type" value="Genomic_DNA"/>
</dbReference>
<gene>
    <name evidence="2" type="ORF">PISMIDRAFT_96744</name>
</gene>
<evidence type="ECO:0000313" key="2">
    <source>
        <dbReference type="EMBL" id="KIK25443.1"/>
    </source>
</evidence>
<dbReference type="InterPro" id="IPR049233">
    <property type="entry name" value="DUF6830"/>
</dbReference>
<reference evidence="2 3" key="1">
    <citation type="submission" date="2014-04" db="EMBL/GenBank/DDBJ databases">
        <authorList>
            <consortium name="DOE Joint Genome Institute"/>
            <person name="Kuo A."/>
            <person name="Kohler A."/>
            <person name="Costa M.D."/>
            <person name="Nagy L.G."/>
            <person name="Floudas D."/>
            <person name="Copeland A."/>
            <person name="Barry K.W."/>
            <person name="Cichocki N."/>
            <person name="Veneault-Fourrey C."/>
            <person name="LaButti K."/>
            <person name="Lindquist E.A."/>
            <person name="Lipzen A."/>
            <person name="Lundell T."/>
            <person name="Morin E."/>
            <person name="Murat C."/>
            <person name="Sun H."/>
            <person name="Tunlid A."/>
            <person name="Henrissat B."/>
            <person name="Grigoriev I.V."/>
            <person name="Hibbett D.S."/>
            <person name="Martin F."/>
            <person name="Nordberg H.P."/>
            <person name="Cantor M.N."/>
            <person name="Hua S.X."/>
        </authorList>
    </citation>
    <scope>NUCLEOTIDE SEQUENCE [LARGE SCALE GENOMIC DNA]</scope>
    <source>
        <strain evidence="2 3">441</strain>
    </source>
</reference>
<dbReference type="Pfam" id="PF20722">
    <property type="entry name" value="DUF6830"/>
    <property type="match status" value="1"/>
</dbReference>
<name>A0A0D0A076_9AGAM</name>
<dbReference type="AlphaFoldDB" id="A0A0D0A076"/>
<reference evidence="3" key="2">
    <citation type="submission" date="2015-01" db="EMBL/GenBank/DDBJ databases">
        <title>Evolutionary Origins and Diversification of the Mycorrhizal Mutualists.</title>
        <authorList>
            <consortium name="DOE Joint Genome Institute"/>
            <consortium name="Mycorrhizal Genomics Consortium"/>
            <person name="Kohler A."/>
            <person name="Kuo A."/>
            <person name="Nagy L.G."/>
            <person name="Floudas D."/>
            <person name="Copeland A."/>
            <person name="Barry K.W."/>
            <person name="Cichocki N."/>
            <person name="Veneault-Fourrey C."/>
            <person name="LaButti K."/>
            <person name="Lindquist E.A."/>
            <person name="Lipzen A."/>
            <person name="Lundell T."/>
            <person name="Morin E."/>
            <person name="Murat C."/>
            <person name="Riley R."/>
            <person name="Ohm R."/>
            <person name="Sun H."/>
            <person name="Tunlid A."/>
            <person name="Henrissat B."/>
            <person name="Grigoriev I.V."/>
            <person name="Hibbett D.S."/>
            <person name="Martin F."/>
        </authorList>
    </citation>
    <scope>NUCLEOTIDE SEQUENCE [LARGE SCALE GENOMIC DNA]</scope>
    <source>
        <strain evidence="3">441</strain>
    </source>
</reference>
<accession>A0A0D0A076</accession>
<dbReference type="OrthoDB" id="3232986at2759"/>